<sequence>MNIRQLEERDFDEQTALSEFAFQYVLSEDERKARRRQYRPADYWGAFGERGELLSKLTILPLECRVGGRALRMGGIAGVATWPEARRMNCVTRLLERALVVMKEQGQTISMLHPFSIPFYRKFGWELTIEQKKVEIETAKLAKRKDAPGRMETIPKEGDALKELQDVYEAFASAYQGALVRNAEWWNERIVSKPGRISAWRNDAGAMEAYVFYEVKEGDLTVHDWAALNEEARGALWAFLANHDSMAATIRLQAPTDDATSYLLLDPRGAKQELHSYFMSRIVDAAGFLRQYPFAGGEAKERLTLQLTDEYAPWNRNVLVVEWDEQGRAVVSESAEEAEAGAASTAGNDTAGETAADIRCHIRELSAMLLGSRRPEWLQRCGLLSATSDAVRLLERRIPPRVPYLPDFF</sequence>
<feature type="domain" description="N-acetyltransferase" evidence="1">
    <location>
        <begin position="1"/>
        <end position="148"/>
    </location>
</feature>
<keyword evidence="3" id="KW-1185">Reference proteome</keyword>
<dbReference type="Pfam" id="PF17668">
    <property type="entry name" value="Acetyltransf_17"/>
    <property type="match status" value="1"/>
</dbReference>
<proteinExistence type="predicted"/>
<evidence type="ECO:0000313" key="2">
    <source>
        <dbReference type="EMBL" id="THF79054.1"/>
    </source>
</evidence>
<dbReference type="InterPro" id="IPR025559">
    <property type="entry name" value="Eis_dom"/>
</dbReference>
<dbReference type="GO" id="GO:0034069">
    <property type="term" value="F:aminoglycoside N-acetyltransferase activity"/>
    <property type="evidence" value="ECO:0007669"/>
    <property type="project" value="TreeGrafter"/>
</dbReference>
<dbReference type="InterPro" id="IPR036527">
    <property type="entry name" value="SCP2_sterol-bd_dom_sf"/>
</dbReference>
<dbReference type="EMBL" id="SSOB01000014">
    <property type="protein sequence ID" value="THF79054.1"/>
    <property type="molecule type" value="Genomic_DNA"/>
</dbReference>
<reference evidence="2 3" key="1">
    <citation type="submission" date="2019-04" db="EMBL/GenBank/DDBJ databases">
        <title>Cohnella sp. nov. isolated from preserved vegetables.</title>
        <authorList>
            <person name="Lin S.-Y."/>
            <person name="Hung M.-H."/>
            <person name="Young C.-C."/>
        </authorList>
    </citation>
    <scope>NUCLEOTIDE SEQUENCE [LARGE SCALE GENOMIC DNA]</scope>
    <source>
        <strain evidence="2 3">CC-MHH1044</strain>
    </source>
</reference>
<dbReference type="InterPro" id="IPR041380">
    <property type="entry name" value="Acetyltransf_17"/>
</dbReference>
<dbReference type="Proteomes" id="UP000310636">
    <property type="component" value="Unassembled WGS sequence"/>
</dbReference>
<dbReference type="Gene3D" id="3.40.630.30">
    <property type="match status" value="2"/>
</dbReference>
<dbReference type="SUPFAM" id="SSF55718">
    <property type="entry name" value="SCP-like"/>
    <property type="match status" value="1"/>
</dbReference>
<gene>
    <name evidence="2" type="ORF">E6C55_12615</name>
</gene>
<dbReference type="AlphaFoldDB" id="A0A4S4BVC1"/>
<dbReference type="Pfam" id="PF13527">
    <property type="entry name" value="Acetyltransf_9"/>
    <property type="match status" value="1"/>
</dbReference>
<evidence type="ECO:0000259" key="1">
    <source>
        <dbReference type="PROSITE" id="PS51186"/>
    </source>
</evidence>
<dbReference type="InterPro" id="IPR016181">
    <property type="entry name" value="Acyl_CoA_acyltransferase"/>
</dbReference>
<dbReference type="Gene3D" id="3.30.1050.10">
    <property type="entry name" value="SCP2 sterol-binding domain"/>
    <property type="match status" value="1"/>
</dbReference>
<dbReference type="RefSeq" id="WP_136370161.1">
    <property type="nucleotide sequence ID" value="NZ_SSOB01000014.1"/>
</dbReference>
<dbReference type="PANTHER" id="PTHR37817:SF1">
    <property type="entry name" value="N-ACETYLTRANSFERASE EIS"/>
    <property type="match status" value="1"/>
</dbReference>
<dbReference type="OrthoDB" id="9768284at2"/>
<dbReference type="Pfam" id="PF13530">
    <property type="entry name" value="SCP2_2"/>
    <property type="match status" value="1"/>
</dbReference>
<comment type="caution">
    <text evidence="2">The sequence shown here is derived from an EMBL/GenBank/DDBJ whole genome shotgun (WGS) entry which is preliminary data.</text>
</comment>
<dbReference type="GO" id="GO:0030649">
    <property type="term" value="P:aminoglycoside antibiotic catabolic process"/>
    <property type="evidence" value="ECO:0007669"/>
    <property type="project" value="TreeGrafter"/>
</dbReference>
<protein>
    <submittedName>
        <fullName evidence="2">GNAT family N-acetyltransferase</fullName>
    </submittedName>
</protein>
<dbReference type="InterPro" id="IPR000182">
    <property type="entry name" value="GNAT_dom"/>
</dbReference>
<keyword evidence="2" id="KW-0808">Transferase</keyword>
<dbReference type="PANTHER" id="PTHR37817">
    <property type="entry name" value="N-ACETYLTRANSFERASE EIS"/>
    <property type="match status" value="1"/>
</dbReference>
<accession>A0A4S4BVC1</accession>
<dbReference type="SUPFAM" id="SSF55729">
    <property type="entry name" value="Acyl-CoA N-acyltransferases (Nat)"/>
    <property type="match status" value="1"/>
</dbReference>
<dbReference type="PROSITE" id="PS51186">
    <property type="entry name" value="GNAT"/>
    <property type="match status" value="1"/>
</dbReference>
<dbReference type="InterPro" id="IPR051554">
    <property type="entry name" value="Acetyltransferase_Eis"/>
</dbReference>
<evidence type="ECO:0000313" key="3">
    <source>
        <dbReference type="Proteomes" id="UP000310636"/>
    </source>
</evidence>
<name>A0A4S4BVC1_9BACL</name>
<organism evidence="2 3">
    <name type="scientific">Cohnella fermenti</name>
    <dbReference type="NCBI Taxonomy" id="2565925"/>
    <lineage>
        <taxon>Bacteria</taxon>
        <taxon>Bacillati</taxon>
        <taxon>Bacillota</taxon>
        <taxon>Bacilli</taxon>
        <taxon>Bacillales</taxon>
        <taxon>Paenibacillaceae</taxon>
        <taxon>Cohnella</taxon>
    </lineage>
</organism>